<protein>
    <recommendedName>
        <fullName evidence="1">PiggyBac transposable element-derived protein domain-containing protein</fullName>
    </recommendedName>
</protein>
<reference evidence="2" key="1">
    <citation type="submission" date="2018-11" db="EMBL/GenBank/DDBJ databases">
        <authorList>
            <person name="Alioto T."/>
            <person name="Alioto T."/>
        </authorList>
    </citation>
    <scope>NUCLEOTIDE SEQUENCE</scope>
</reference>
<dbReference type="EMBL" id="UYJE01010414">
    <property type="protein sequence ID" value="VDI82940.1"/>
    <property type="molecule type" value="Genomic_DNA"/>
</dbReference>
<dbReference type="InterPro" id="IPR029526">
    <property type="entry name" value="PGBD"/>
</dbReference>
<dbReference type="Pfam" id="PF13843">
    <property type="entry name" value="DDE_Tnp_1_7"/>
    <property type="match status" value="1"/>
</dbReference>
<dbReference type="OrthoDB" id="6090197at2759"/>
<feature type="domain" description="PiggyBac transposable element-derived protein" evidence="1">
    <location>
        <begin position="61"/>
        <end position="140"/>
    </location>
</feature>
<proteinExistence type="predicted"/>
<gene>
    <name evidence="2" type="ORF">MGAL_10B049804</name>
</gene>
<keyword evidence="3" id="KW-1185">Reference proteome</keyword>
<organism evidence="2 3">
    <name type="scientific">Mytilus galloprovincialis</name>
    <name type="common">Mediterranean mussel</name>
    <dbReference type="NCBI Taxonomy" id="29158"/>
    <lineage>
        <taxon>Eukaryota</taxon>
        <taxon>Metazoa</taxon>
        <taxon>Spiralia</taxon>
        <taxon>Lophotrochozoa</taxon>
        <taxon>Mollusca</taxon>
        <taxon>Bivalvia</taxon>
        <taxon>Autobranchia</taxon>
        <taxon>Pteriomorphia</taxon>
        <taxon>Mytilida</taxon>
        <taxon>Mytiloidea</taxon>
        <taxon>Mytilidae</taxon>
        <taxon>Mytilinae</taxon>
        <taxon>Mytilus</taxon>
    </lineage>
</organism>
<dbReference type="AlphaFoldDB" id="A0A8B6HQP9"/>
<sequence>MILMILKVQRNLTHVSGGPAGDPGTINDWHEDFLNFERRLSHLSTQTGKTGSTRIIPQDNTPPDFFKLVFNHVLLEMLIEQTDTHAKLQKENHPDENKMAWVRPSIREMNAFFGLCFEIGIHRKPSTRMYCSTDSFFTITYICKKPRVGIALHR</sequence>
<name>A0A8B6HQP9_MYTGA</name>
<evidence type="ECO:0000259" key="1">
    <source>
        <dbReference type="Pfam" id="PF13843"/>
    </source>
</evidence>
<accession>A0A8B6HQP9</accession>
<evidence type="ECO:0000313" key="3">
    <source>
        <dbReference type="Proteomes" id="UP000596742"/>
    </source>
</evidence>
<comment type="caution">
    <text evidence="2">The sequence shown here is derived from an EMBL/GenBank/DDBJ whole genome shotgun (WGS) entry which is preliminary data.</text>
</comment>
<evidence type="ECO:0000313" key="2">
    <source>
        <dbReference type="EMBL" id="VDI82940.1"/>
    </source>
</evidence>
<dbReference type="Proteomes" id="UP000596742">
    <property type="component" value="Unassembled WGS sequence"/>
</dbReference>